<sequence>MAQNATGNSSEDENTTAANTEQIPEYPILNDNIDMSAYKLDVKEDNPHKRIVILKNKQGEEKYKSIFIKKTGRMKLIEFDNGLLFNQVIE</sequence>
<proteinExistence type="predicted"/>
<reference evidence="2" key="2">
    <citation type="submission" date="2020-09" db="EMBL/GenBank/DDBJ databases">
        <authorList>
            <person name="Sun Q."/>
            <person name="Zhou Y."/>
        </authorList>
    </citation>
    <scope>NUCLEOTIDE SEQUENCE</scope>
    <source>
        <strain evidence="2">CGMCC 1.15454</strain>
    </source>
</reference>
<evidence type="ECO:0000313" key="3">
    <source>
        <dbReference type="Proteomes" id="UP000621492"/>
    </source>
</evidence>
<organism evidence="2 3">
    <name type="scientific">Lentibacillus populi</name>
    <dbReference type="NCBI Taxonomy" id="1827502"/>
    <lineage>
        <taxon>Bacteria</taxon>
        <taxon>Bacillati</taxon>
        <taxon>Bacillota</taxon>
        <taxon>Bacilli</taxon>
        <taxon>Bacillales</taxon>
        <taxon>Bacillaceae</taxon>
        <taxon>Lentibacillus</taxon>
    </lineage>
</organism>
<dbReference type="Proteomes" id="UP000621492">
    <property type="component" value="Unassembled WGS sequence"/>
</dbReference>
<feature type="region of interest" description="Disordered" evidence="1">
    <location>
        <begin position="1"/>
        <end position="25"/>
    </location>
</feature>
<dbReference type="RefSeq" id="WP_088051565.1">
    <property type="nucleotide sequence ID" value="NZ_BMJD01000019.1"/>
</dbReference>
<feature type="compositionally biased region" description="Polar residues" evidence="1">
    <location>
        <begin position="1"/>
        <end position="22"/>
    </location>
</feature>
<dbReference type="EMBL" id="BMJD01000019">
    <property type="protein sequence ID" value="GGB46475.1"/>
    <property type="molecule type" value="Genomic_DNA"/>
</dbReference>
<dbReference type="AlphaFoldDB" id="A0A9W5X5S9"/>
<comment type="caution">
    <text evidence="2">The sequence shown here is derived from an EMBL/GenBank/DDBJ whole genome shotgun (WGS) entry which is preliminary data.</text>
</comment>
<name>A0A9W5X5S9_9BACI</name>
<reference evidence="2" key="1">
    <citation type="journal article" date="2014" name="Int. J. Syst. Evol. Microbiol.">
        <title>Complete genome sequence of Corynebacterium casei LMG S-19264T (=DSM 44701T), isolated from a smear-ripened cheese.</title>
        <authorList>
            <consortium name="US DOE Joint Genome Institute (JGI-PGF)"/>
            <person name="Walter F."/>
            <person name="Albersmeier A."/>
            <person name="Kalinowski J."/>
            <person name="Ruckert C."/>
        </authorList>
    </citation>
    <scope>NUCLEOTIDE SEQUENCE</scope>
    <source>
        <strain evidence="2">CGMCC 1.15454</strain>
    </source>
</reference>
<gene>
    <name evidence="2" type="ORF">GCM10011409_25050</name>
</gene>
<accession>A0A9W5X5S9</accession>
<keyword evidence="3" id="KW-1185">Reference proteome</keyword>
<evidence type="ECO:0000313" key="2">
    <source>
        <dbReference type="EMBL" id="GGB46475.1"/>
    </source>
</evidence>
<evidence type="ECO:0000256" key="1">
    <source>
        <dbReference type="SAM" id="MobiDB-lite"/>
    </source>
</evidence>
<protein>
    <submittedName>
        <fullName evidence="2">Uncharacterized protein</fullName>
    </submittedName>
</protein>